<evidence type="ECO:0000259" key="5">
    <source>
        <dbReference type="PROSITE" id="PS50977"/>
    </source>
</evidence>
<dbReference type="SUPFAM" id="SSF46689">
    <property type="entry name" value="Homeodomain-like"/>
    <property type="match status" value="1"/>
</dbReference>
<feature type="domain" description="HTH tetR-type" evidence="5">
    <location>
        <begin position="18"/>
        <end position="78"/>
    </location>
</feature>
<keyword evidence="7" id="KW-1185">Reference proteome</keyword>
<keyword evidence="3" id="KW-0804">Transcription</keyword>
<dbReference type="Pfam" id="PF00440">
    <property type="entry name" value="TetR_N"/>
    <property type="match status" value="1"/>
</dbReference>
<feature type="DNA-binding region" description="H-T-H motif" evidence="4">
    <location>
        <begin position="41"/>
        <end position="60"/>
    </location>
</feature>
<comment type="caution">
    <text evidence="6">The sequence shown here is derived from an EMBL/GenBank/DDBJ whole genome shotgun (WGS) entry which is preliminary data.</text>
</comment>
<dbReference type="EMBL" id="JANFAV010000017">
    <property type="protein sequence ID" value="MCW6536959.1"/>
    <property type="molecule type" value="Genomic_DNA"/>
</dbReference>
<dbReference type="PANTHER" id="PTHR30055">
    <property type="entry name" value="HTH-TYPE TRANSCRIPTIONAL REGULATOR RUTR"/>
    <property type="match status" value="1"/>
</dbReference>
<dbReference type="Proteomes" id="UP001165565">
    <property type="component" value="Unassembled WGS sequence"/>
</dbReference>
<gene>
    <name evidence="6" type="ORF">NEE01_19445</name>
</gene>
<reference evidence="6" key="1">
    <citation type="submission" date="2022-06" db="EMBL/GenBank/DDBJ databases">
        <title>Sphingomonas sp. nov. isolated from rhizosphere soil of tomato.</title>
        <authorList>
            <person name="Dong H."/>
            <person name="Gao R."/>
        </authorList>
    </citation>
    <scope>NUCLEOTIDE SEQUENCE</scope>
    <source>
        <strain evidence="6">MMSM24</strain>
    </source>
</reference>
<protein>
    <submittedName>
        <fullName evidence="6">TetR/AcrR family transcriptional regulator</fullName>
    </submittedName>
</protein>
<evidence type="ECO:0000256" key="1">
    <source>
        <dbReference type="ARBA" id="ARBA00023015"/>
    </source>
</evidence>
<dbReference type="InterPro" id="IPR050109">
    <property type="entry name" value="HTH-type_TetR-like_transc_reg"/>
</dbReference>
<dbReference type="RefSeq" id="WP_265270785.1">
    <property type="nucleotide sequence ID" value="NZ_JANFAV010000017.1"/>
</dbReference>
<evidence type="ECO:0000256" key="3">
    <source>
        <dbReference type="ARBA" id="ARBA00023163"/>
    </source>
</evidence>
<keyword evidence="2 4" id="KW-0238">DNA-binding</keyword>
<organism evidence="6 7">
    <name type="scientific">Sphingomonas lycopersici</name>
    <dbReference type="NCBI Taxonomy" id="2951807"/>
    <lineage>
        <taxon>Bacteria</taxon>
        <taxon>Pseudomonadati</taxon>
        <taxon>Pseudomonadota</taxon>
        <taxon>Alphaproteobacteria</taxon>
        <taxon>Sphingomonadales</taxon>
        <taxon>Sphingomonadaceae</taxon>
        <taxon>Sphingomonas</taxon>
    </lineage>
</organism>
<dbReference type="PROSITE" id="PS50977">
    <property type="entry name" value="HTH_TETR_2"/>
    <property type="match status" value="1"/>
</dbReference>
<evidence type="ECO:0000256" key="4">
    <source>
        <dbReference type="PROSITE-ProRule" id="PRU00335"/>
    </source>
</evidence>
<accession>A0AA42CS60</accession>
<sequence>MTLTERPPRRRRRTSDPLGTRELILEEAMRLIARDGVEEMMLKDVADAVGIQPPSVYRHFVNREAIITALAARMMDELADFLTTEQDMEPVAWMERWARGLVWFFASRPAYVLMLLRDLATPGGFGPMTAAFGPLEDTTEIEGVVRINEAFRAVYQRGVSEKVFRPGIQQMFFSTVFGAVLVSLVWPYSGKRAAYGAQDLERLQSNVVAIALALIKQD</sequence>
<dbReference type="InterPro" id="IPR001647">
    <property type="entry name" value="HTH_TetR"/>
</dbReference>
<dbReference type="PRINTS" id="PR00455">
    <property type="entry name" value="HTHTETR"/>
</dbReference>
<dbReference type="PANTHER" id="PTHR30055:SF234">
    <property type="entry name" value="HTH-TYPE TRANSCRIPTIONAL REGULATOR BETI"/>
    <property type="match status" value="1"/>
</dbReference>
<dbReference type="GO" id="GO:0003700">
    <property type="term" value="F:DNA-binding transcription factor activity"/>
    <property type="evidence" value="ECO:0007669"/>
    <property type="project" value="TreeGrafter"/>
</dbReference>
<dbReference type="GO" id="GO:0000976">
    <property type="term" value="F:transcription cis-regulatory region binding"/>
    <property type="evidence" value="ECO:0007669"/>
    <property type="project" value="TreeGrafter"/>
</dbReference>
<dbReference type="AlphaFoldDB" id="A0AA42CS60"/>
<name>A0AA42CS60_9SPHN</name>
<evidence type="ECO:0000313" key="6">
    <source>
        <dbReference type="EMBL" id="MCW6536959.1"/>
    </source>
</evidence>
<keyword evidence="1" id="KW-0805">Transcription regulation</keyword>
<dbReference type="Gene3D" id="1.10.357.10">
    <property type="entry name" value="Tetracycline Repressor, domain 2"/>
    <property type="match status" value="1"/>
</dbReference>
<evidence type="ECO:0000256" key="2">
    <source>
        <dbReference type="ARBA" id="ARBA00023125"/>
    </source>
</evidence>
<dbReference type="InterPro" id="IPR009057">
    <property type="entry name" value="Homeodomain-like_sf"/>
</dbReference>
<proteinExistence type="predicted"/>
<dbReference type="Gene3D" id="1.10.10.60">
    <property type="entry name" value="Homeodomain-like"/>
    <property type="match status" value="1"/>
</dbReference>
<evidence type="ECO:0000313" key="7">
    <source>
        <dbReference type="Proteomes" id="UP001165565"/>
    </source>
</evidence>